<gene>
    <name evidence="1" type="ORF">H2198_007743</name>
</gene>
<keyword evidence="2" id="KW-1185">Reference proteome</keyword>
<sequence>MESWILRLSLVDQPDQPILMQVSRKESGHPLDLDLLATDGDNAWRTKVRERRLDKIRSSSYDGTPEEWSAILQYALISRHKAPLPMSLRDNLELVCNVKEKGLKSVLSITLRTRVEDITHKLGAIDLQYSENTDDVDLFGWASQVVEKRDALANDVKEGEDTIQRAEDTIKSLEKQLQDLIVAKEEHETQLLSKFTALLNEKKLRIRTQQRQIAEQDEPVMNDHPKKDVKNPRKRKTSGKQTTTSTESDESDAFEPMDAEPPADVGTDVEPYQTTSDESEKGEAAQTVVEQELKPGGLARARRGSIATPPPRDLPFANQTNPSRTPPRQDKSDTVMGDDEETASEDDDEL</sequence>
<comment type="caution">
    <text evidence="1">The sequence shown here is derived from an EMBL/GenBank/DDBJ whole genome shotgun (WGS) entry which is preliminary data.</text>
</comment>
<reference evidence="1" key="1">
    <citation type="submission" date="2022-10" db="EMBL/GenBank/DDBJ databases">
        <title>Culturing micro-colonial fungi from biological soil crusts in the Mojave desert and describing Neophaeococcomyces mojavensis, and introducing the new genera and species Taxawa tesnikishii.</title>
        <authorList>
            <person name="Kurbessoian T."/>
            <person name="Stajich J.E."/>
        </authorList>
    </citation>
    <scope>NUCLEOTIDE SEQUENCE</scope>
    <source>
        <strain evidence="1">JES_112</strain>
    </source>
</reference>
<accession>A0ACC2ZZ96</accession>
<proteinExistence type="predicted"/>
<evidence type="ECO:0000313" key="1">
    <source>
        <dbReference type="EMBL" id="KAJ9653037.1"/>
    </source>
</evidence>
<dbReference type="Proteomes" id="UP001172386">
    <property type="component" value="Unassembled WGS sequence"/>
</dbReference>
<evidence type="ECO:0000313" key="2">
    <source>
        <dbReference type="Proteomes" id="UP001172386"/>
    </source>
</evidence>
<organism evidence="1 2">
    <name type="scientific">Neophaeococcomyces mojaviensis</name>
    <dbReference type="NCBI Taxonomy" id="3383035"/>
    <lineage>
        <taxon>Eukaryota</taxon>
        <taxon>Fungi</taxon>
        <taxon>Dikarya</taxon>
        <taxon>Ascomycota</taxon>
        <taxon>Pezizomycotina</taxon>
        <taxon>Eurotiomycetes</taxon>
        <taxon>Chaetothyriomycetidae</taxon>
        <taxon>Chaetothyriales</taxon>
        <taxon>Chaetothyriales incertae sedis</taxon>
        <taxon>Neophaeococcomyces</taxon>
    </lineage>
</organism>
<name>A0ACC2ZZ96_9EURO</name>
<dbReference type="EMBL" id="JAPDRQ010000170">
    <property type="protein sequence ID" value="KAJ9653037.1"/>
    <property type="molecule type" value="Genomic_DNA"/>
</dbReference>
<protein>
    <submittedName>
        <fullName evidence="1">Uncharacterized protein</fullName>
    </submittedName>
</protein>